<reference evidence="1 2" key="1">
    <citation type="submission" date="2022-06" db="EMBL/GenBank/DDBJ databases">
        <title>Isolation of gut microbiota from human fecal samples.</title>
        <authorList>
            <person name="Pamer E.G."/>
            <person name="Barat B."/>
            <person name="Waligurski E."/>
            <person name="Medina S."/>
            <person name="Paddock L."/>
            <person name="Mostad J."/>
        </authorList>
    </citation>
    <scope>NUCLEOTIDE SEQUENCE [LARGE SCALE GENOMIC DNA]</scope>
    <source>
        <strain evidence="1 2">DFI.1.1</strain>
    </source>
</reference>
<sequence length="566" mass="62678">MNKYVKYWKGVLVVCLVSLMLVGCGIGSSDTLTTGYYKNAAIKANGEFVIKDKVDDDKATDGGIYYYVELGKEEATKDKVIKITSMSGGIPIDVPWKSAEGNETFATMSKVTVDYSQDGYIKQSYEKTTGDKGLGANGEAAVRYKIAQDGENKGKVERIYYYDSDGNNKAYGDLAQAAISYTKQGQIAELSYLDKNGSKTTGLWGANKLGFLYDKEKPDVFIGFEIRDHNGTPIDNGMKYSRIAYEFNKDGRVIDKKLLNKTGELDGSALKKVYIQLDQGDILQNHLSLIRQGIFFSSAETKYTYDDKHSGPVKISFFGIDGQPSASELDLKGVAAIEIGYDDKDRVNNLKFIGTDGQSVSPEIYGAKGPDEVKIEYDDKGNISKDIFYRNGEPTAYPFSKDETSDVAAIETKYDEQRRKTELSYLNKTGAPTYRTIYGTLKYYGMKYTYTGNISNLSYLDSSGTEFKAEPSAVLIGSWKQQGSPTGYTWVINKDGTMKILRPQGQDSTHTYTTSEVYISRNGTGTLHIEISGVTGASSDLLTFKTADRFELQGIFDTTTFVRQNN</sequence>
<evidence type="ECO:0000313" key="2">
    <source>
        <dbReference type="Proteomes" id="UP001206692"/>
    </source>
</evidence>
<gene>
    <name evidence="1" type="ORF">NE675_00190</name>
</gene>
<accession>A0ABT1SNZ9</accession>
<dbReference type="PROSITE" id="PS51257">
    <property type="entry name" value="PROKAR_LIPOPROTEIN"/>
    <property type="match status" value="1"/>
</dbReference>
<comment type="caution">
    <text evidence="1">The sequence shown here is derived from an EMBL/GenBank/DDBJ whole genome shotgun (WGS) entry which is preliminary data.</text>
</comment>
<dbReference type="EMBL" id="JANGEW010000001">
    <property type="protein sequence ID" value="MCQ5341455.1"/>
    <property type="molecule type" value="Genomic_DNA"/>
</dbReference>
<evidence type="ECO:0008006" key="3">
    <source>
        <dbReference type="Google" id="ProtNLM"/>
    </source>
</evidence>
<organism evidence="1 2">
    <name type="scientific">Megasphaera massiliensis</name>
    <dbReference type="NCBI Taxonomy" id="1232428"/>
    <lineage>
        <taxon>Bacteria</taxon>
        <taxon>Bacillati</taxon>
        <taxon>Bacillota</taxon>
        <taxon>Negativicutes</taxon>
        <taxon>Veillonellales</taxon>
        <taxon>Veillonellaceae</taxon>
        <taxon>Megasphaera</taxon>
    </lineage>
</organism>
<protein>
    <recommendedName>
        <fullName evidence="3">Lipoprotein</fullName>
    </recommendedName>
</protein>
<keyword evidence="2" id="KW-1185">Reference proteome</keyword>
<evidence type="ECO:0000313" key="1">
    <source>
        <dbReference type="EMBL" id="MCQ5341455.1"/>
    </source>
</evidence>
<dbReference type="RefSeq" id="WP_062412930.1">
    <property type="nucleotide sequence ID" value="NZ_JAJCIO010000001.1"/>
</dbReference>
<proteinExistence type="predicted"/>
<dbReference type="Proteomes" id="UP001206692">
    <property type="component" value="Unassembled WGS sequence"/>
</dbReference>
<name>A0ABT1SNZ9_9FIRM</name>